<feature type="region of interest" description="Disordered" evidence="1">
    <location>
        <begin position="1"/>
        <end position="33"/>
    </location>
</feature>
<protein>
    <submittedName>
        <fullName evidence="2">Uncharacterized protein</fullName>
    </submittedName>
</protein>
<feature type="compositionally biased region" description="Basic residues" evidence="1">
    <location>
        <begin position="15"/>
        <end position="33"/>
    </location>
</feature>
<gene>
    <name evidence="2" type="ORF">ACJMK2_030947</name>
</gene>
<keyword evidence="3" id="KW-1185">Reference proteome</keyword>
<evidence type="ECO:0000313" key="3">
    <source>
        <dbReference type="Proteomes" id="UP001634394"/>
    </source>
</evidence>
<accession>A0ABD3WZD2</accession>
<comment type="caution">
    <text evidence="2">The sequence shown here is derived from an EMBL/GenBank/DDBJ whole genome shotgun (WGS) entry which is preliminary data.</text>
</comment>
<sequence>MQNAPVQVAREQKRASRRGRRGRMLQCRSKRGHKRASISGIILQCRSQGSTRGLVEE</sequence>
<dbReference type="Proteomes" id="UP001634394">
    <property type="component" value="Unassembled WGS sequence"/>
</dbReference>
<reference evidence="2 3" key="1">
    <citation type="submission" date="2024-11" db="EMBL/GenBank/DDBJ databases">
        <title>Chromosome-level genome assembly of the freshwater bivalve Anodonta woodiana.</title>
        <authorList>
            <person name="Chen X."/>
        </authorList>
    </citation>
    <scope>NUCLEOTIDE SEQUENCE [LARGE SCALE GENOMIC DNA]</scope>
    <source>
        <strain evidence="2">MN2024</strain>
        <tissue evidence="2">Gills</tissue>
    </source>
</reference>
<organism evidence="2 3">
    <name type="scientific">Sinanodonta woodiana</name>
    <name type="common">Chinese pond mussel</name>
    <name type="synonym">Anodonta woodiana</name>
    <dbReference type="NCBI Taxonomy" id="1069815"/>
    <lineage>
        <taxon>Eukaryota</taxon>
        <taxon>Metazoa</taxon>
        <taxon>Spiralia</taxon>
        <taxon>Lophotrochozoa</taxon>
        <taxon>Mollusca</taxon>
        <taxon>Bivalvia</taxon>
        <taxon>Autobranchia</taxon>
        <taxon>Heteroconchia</taxon>
        <taxon>Palaeoheterodonta</taxon>
        <taxon>Unionida</taxon>
        <taxon>Unionoidea</taxon>
        <taxon>Unionidae</taxon>
        <taxon>Unioninae</taxon>
        <taxon>Sinanodonta</taxon>
    </lineage>
</organism>
<evidence type="ECO:0000256" key="1">
    <source>
        <dbReference type="SAM" id="MobiDB-lite"/>
    </source>
</evidence>
<evidence type="ECO:0000313" key="2">
    <source>
        <dbReference type="EMBL" id="KAL3878613.1"/>
    </source>
</evidence>
<dbReference type="EMBL" id="JBJQND010000004">
    <property type="protein sequence ID" value="KAL3878613.1"/>
    <property type="molecule type" value="Genomic_DNA"/>
</dbReference>
<feature type="non-terminal residue" evidence="2">
    <location>
        <position position="57"/>
    </location>
</feature>
<proteinExistence type="predicted"/>
<name>A0ABD3WZD2_SINWO</name>
<dbReference type="AlphaFoldDB" id="A0ABD3WZD2"/>